<evidence type="ECO:0000256" key="7">
    <source>
        <dbReference type="ARBA" id="ARBA00023288"/>
    </source>
</evidence>
<organism evidence="10 11">
    <name type="scientific">Leptotrombidium deliense</name>
    <dbReference type="NCBI Taxonomy" id="299467"/>
    <lineage>
        <taxon>Eukaryota</taxon>
        <taxon>Metazoa</taxon>
        <taxon>Ecdysozoa</taxon>
        <taxon>Arthropoda</taxon>
        <taxon>Chelicerata</taxon>
        <taxon>Arachnida</taxon>
        <taxon>Acari</taxon>
        <taxon>Acariformes</taxon>
        <taxon>Trombidiformes</taxon>
        <taxon>Prostigmata</taxon>
        <taxon>Anystina</taxon>
        <taxon>Parasitengona</taxon>
        <taxon>Trombiculoidea</taxon>
        <taxon>Trombiculidae</taxon>
        <taxon>Leptotrombidium</taxon>
    </lineage>
</organism>
<dbReference type="InterPro" id="IPR020849">
    <property type="entry name" value="Small_GTPase_Ras-type"/>
</dbReference>
<proteinExistence type="predicted"/>
<evidence type="ECO:0000256" key="8">
    <source>
        <dbReference type="ARBA" id="ARBA00023289"/>
    </source>
</evidence>
<evidence type="ECO:0000256" key="2">
    <source>
        <dbReference type="ARBA" id="ARBA00022475"/>
    </source>
</evidence>
<dbReference type="SMART" id="SM00174">
    <property type="entry name" value="RHO"/>
    <property type="match status" value="1"/>
</dbReference>
<comment type="caution">
    <text evidence="10">The sequence shown here is derived from an EMBL/GenBank/DDBJ whole genome shotgun (WGS) entry which is preliminary data.</text>
</comment>
<dbReference type="GO" id="GO:0012505">
    <property type="term" value="C:endomembrane system"/>
    <property type="evidence" value="ECO:0007669"/>
    <property type="project" value="UniProtKB-SubCell"/>
</dbReference>
<dbReference type="OrthoDB" id="265044at2759"/>
<dbReference type="EMBL" id="NCKV01004614">
    <property type="protein sequence ID" value="RWS24645.1"/>
    <property type="molecule type" value="Genomic_DNA"/>
</dbReference>
<dbReference type="Gene3D" id="3.40.50.300">
    <property type="entry name" value="P-loop containing nucleotide triphosphate hydrolases"/>
    <property type="match status" value="1"/>
</dbReference>
<dbReference type="GO" id="GO:0005886">
    <property type="term" value="C:plasma membrane"/>
    <property type="evidence" value="ECO:0007669"/>
    <property type="project" value="UniProtKB-SubCell"/>
</dbReference>
<dbReference type="Pfam" id="PF00071">
    <property type="entry name" value="Ras"/>
    <property type="match status" value="1"/>
</dbReference>
<dbReference type="NCBIfam" id="TIGR00231">
    <property type="entry name" value="small_GTP"/>
    <property type="match status" value="1"/>
</dbReference>
<dbReference type="GO" id="GO:0007165">
    <property type="term" value="P:signal transduction"/>
    <property type="evidence" value="ECO:0007669"/>
    <property type="project" value="InterPro"/>
</dbReference>
<name>A0A443SB63_9ACAR</name>
<dbReference type="GO" id="GO:0003924">
    <property type="term" value="F:GTPase activity"/>
    <property type="evidence" value="ECO:0007669"/>
    <property type="project" value="InterPro"/>
</dbReference>
<evidence type="ECO:0000256" key="6">
    <source>
        <dbReference type="ARBA" id="ARBA00023136"/>
    </source>
</evidence>
<dbReference type="PANTHER" id="PTHR24070">
    <property type="entry name" value="RAS, DI-RAS, AND RHEB FAMILY MEMBERS OF SMALL GTPASE SUPERFAMILY"/>
    <property type="match status" value="1"/>
</dbReference>
<keyword evidence="3" id="KW-0488">Methylation</keyword>
<dbReference type="PROSITE" id="PS51419">
    <property type="entry name" value="RAB"/>
    <property type="match status" value="1"/>
</dbReference>
<keyword evidence="8" id="KW-0636">Prenylation</keyword>
<keyword evidence="7" id="KW-0449">Lipoprotein</keyword>
<dbReference type="AlphaFoldDB" id="A0A443SB63"/>
<dbReference type="Proteomes" id="UP000288716">
    <property type="component" value="Unassembled WGS sequence"/>
</dbReference>
<evidence type="ECO:0000256" key="4">
    <source>
        <dbReference type="ARBA" id="ARBA00022741"/>
    </source>
</evidence>
<keyword evidence="2" id="KW-1003">Cell membrane</keyword>
<dbReference type="GO" id="GO:0005525">
    <property type="term" value="F:GTP binding"/>
    <property type="evidence" value="ECO:0007669"/>
    <property type="project" value="UniProtKB-KW"/>
</dbReference>
<protein>
    <recommendedName>
        <fullName evidence="12">GTP-binding protein Rhes-like protein</fullName>
    </recommendedName>
</protein>
<comment type="subcellular location">
    <subcellularLocation>
        <location evidence="1">Cell membrane</location>
        <topology evidence="1">Lipid-anchor</topology>
    </subcellularLocation>
    <subcellularLocation>
        <location evidence="9">Endomembrane system</location>
        <topology evidence="9">Lipid-anchor</topology>
        <orientation evidence="9">Cytoplasmic side</orientation>
    </subcellularLocation>
</comment>
<accession>A0A443SB63</accession>
<dbReference type="InterPro" id="IPR005225">
    <property type="entry name" value="Small_GTP-bd"/>
</dbReference>
<dbReference type="PRINTS" id="PR00449">
    <property type="entry name" value="RASTRNSFRMNG"/>
</dbReference>
<dbReference type="InterPro" id="IPR001806">
    <property type="entry name" value="Small_GTPase"/>
</dbReference>
<feature type="non-terminal residue" evidence="10">
    <location>
        <position position="237"/>
    </location>
</feature>
<keyword evidence="6" id="KW-0472">Membrane</keyword>
<sequence>MKIREAHKVVVMGAGGVGKTSLVTQFMEGYFTCQYKPTVEDYYRHTLQLPDGIFQTVDILDTAGTHYFPAMRELNIRNGRGFVLVFSVDNIQSFNEVISLWELTTRIRGKQVPIVLVGNKSDLKEQREVSDELINKSRIELLNNCPYIETSAKFNLNVANLFYELLQQAREQSGTPVKKNKKFSERLNSFGSLPNISLMKRKSSDLSKKLEKTTVHTQLSLDETKLSRVADQKCVIS</sequence>
<dbReference type="PROSITE" id="PS51420">
    <property type="entry name" value="RHO"/>
    <property type="match status" value="1"/>
</dbReference>
<dbReference type="SMART" id="SM00173">
    <property type="entry name" value="RAS"/>
    <property type="match status" value="1"/>
</dbReference>
<dbReference type="SMART" id="SM00176">
    <property type="entry name" value="RAN"/>
    <property type="match status" value="1"/>
</dbReference>
<keyword evidence="11" id="KW-1185">Reference proteome</keyword>
<evidence type="ECO:0000256" key="5">
    <source>
        <dbReference type="ARBA" id="ARBA00023134"/>
    </source>
</evidence>
<reference evidence="10 11" key="1">
    <citation type="journal article" date="2018" name="Gigascience">
        <title>Genomes of trombidid mites reveal novel predicted allergens and laterally-transferred genes associated with secondary metabolism.</title>
        <authorList>
            <person name="Dong X."/>
            <person name="Chaisiri K."/>
            <person name="Xia D."/>
            <person name="Armstrong S.D."/>
            <person name="Fang Y."/>
            <person name="Donnelly M.J."/>
            <person name="Kadowaki T."/>
            <person name="McGarry J.W."/>
            <person name="Darby A.C."/>
            <person name="Makepeace B.L."/>
        </authorList>
    </citation>
    <scope>NUCLEOTIDE SEQUENCE [LARGE SCALE GENOMIC DNA]</scope>
    <source>
        <strain evidence="10">UoL-UT</strain>
    </source>
</reference>
<evidence type="ECO:0000313" key="11">
    <source>
        <dbReference type="Proteomes" id="UP000288716"/>
    </source>
</evidence>
<keyword evidence="4" id="KW-0547">Nucleotide-binding</keyword>
<dbReference type="PROSITE" id="PS51421">
    <property type="entry name" value="RAS"/>
    <property type="match status" value="1"/>
</dbReference>
<dbReference type="VEuPathDB" id="VectorBase:LDEU007395"/>
<evidence type="ECO:0000256" key="1">
    <source>
        <dbReference type="ARBA" id="ARBA00004193"/>
    </source>
</evidence>
<evidence type="ECO:0000256" key="9">
    <source>
        <dbReference type="ARBA" id="ARBA00046278"/>
    </source>
</evidence>
<dbReference type="SMART" id="SM00175">
    <property type="entry name" value="RAB"/>
    <property type="match status" value="1"/>
</dbReference>
<evidence type="ECO:0000256" key="3">
    <source>
        <dbReference type="ARBA" id="ARBA00022481"/>
    </source>
</evidence>
<gene>
    <name evidence="10" type="ORF">B4U80_00800</name>
</gene>
<keyword evidence="5" id="KW-0342">GTP-binding</keyword>
<evidence type="ECO:0000313" key="10">
    <source>
        <dbReference type="EMBL" id="RWS24645.1"/>
    </source>
</evidence>
<dbReference type="InterPro" id="IPR027417">
    <property type="entry name" value="P-loop_NTPase"/>
</dbReference>
<dbReference type="STRING" id="299467.A0A443SB63"/>
<dbReference type="FunFam" id="3.40.50.300:FF:000475">
    <property type="entry name" value="GTP-binding protein Rhes"/>
    <property type="match status" value="1"/>
</dbReference>
<dbReference type="SUPFAM" id="SSF52540">
    <property type="entry name" value="P-loop containing nucleoside triphosphate hydrolases"/>
    <property type="match status" value="1"/>
</dbReference>
<evidence type="ECO:0008006" key="12">
    <source>
        <dbReference type="Google" id="ProtNLM"/>
    </source>
</evidence>